<name>A0A9W9EME5_9EURO</name>
<protein>
    <submittedName>
        <fullName evidence="1">Uncharacterized protein</fullName>
    </submittedName>
</protein>
<evidence type="ECO:0000313" key="2">
    <source>
        <dbReference type="Proteomes" id="UP001141434"/>
    </source>
</evidence>
<accession>A0A9W9EME5</accession>
<dbReference type="AlphaFoldDB" id="A0A9W9EME5"/>
<sequence length="146" mass="16372">MTYELAIEISGAGEDPNHRSHWGFVIHQPPQPFGDLLHVHLIDLDRLWYDFEVRVGSTIPSMQAVGKVKLASLDARQRHEAIEVISAEPAPRDGRKRCQDWVFDALLALEVNDLVPDGSCRFWKGMVGRAARDVRVAAGDSWTSLN</sequence>
<dbReference type="InterPro" id="IPR046670">
    <property type="entry name" value="DUF6540"/>
</dbReference>
<dbReference type="GeneID" id="81398744"/>
<evidence type="ECO:0000313" key="1">
    <source>
        <dbReference type="EMBL" id="KAJ5084471.1"/>
    </source>
</evidence>
<dbReference type="Proteomes" id="UP001141434">
    <property type="component" value="Unassembled WGS sequence"/>
</dbReference>
<dbReference type="EMBL" id="JAPMSZ010000011">
    <property type="protein sequence ID" value="KAJ5084471.1"/>
    <property type="molecule type" value="Genomic_DNA"/>
</dbReference>
<proteinExistence type="predicted"/>
<organism evidence="1 2">
    <name type="scientific">Penicillium alfredii</name>
    <dbReference type="NCBI Taxonomy" id="1506179"/>
    <lineage>
        <taxon>Eukaryota</taxon>
        <taxon>Fungi</taxon>
        <taxon>Dikarya</taxon>
        <taxon>Ascomycota</taxon>
        <taxon>Pezizomycotina</taxon>
        <taxon>Eurotiomycetes</taxon>
        <taxon>Eurotiomycetidae</taxon>
        <taxon>Eurotiales</taxon>
        <taxon>Aspergillaceae</taxon>
        <taxon>Penicillium</taxon>
    </lineage>
</organism>
<dbReference type="Pfam" id="PF20174">
    <property type="entry name" value="DUF6540"/>
    <property type="match status" value="1"/>
</dbReference>
<reference evidence="1" key="2">
    <citation type="journal article" date="2023" name="IMA Fungus">
        <title>Comparative genomic study of the Penicillium genus elucidates a diverse pangenome and 15 lateral gene transfer events.</title>
        <authorList>
            <person name="Petersen C."/>
            <person name="Sorensen T."/>
            <person name="Nielsen M.R."/>
            <person name="Sondergaard T.E."/>
            <person name="Sorensen J.L."/>
            <person name="Fitzpatrick D.A."/>
            <person name="Frisvad J.C."/>
            <person name="Nielsen K.L."/>
        </authorList>
    </citation>
    <scope>NUCLEOTIDE SEQUENCE</scope>
    <source>
        <strain evidence="1">IBT 34128</strain>
    </source>
</reference>
<gene>
    <name evidence="1" type="ORF">NUU61_009050</name>
</gene>
<keyword evidence="2" id="KW-1185">Reference proteome</keyword>
<reference evidence="1" key="1">
    <citation type="submission" date="2022-11" db="EMBL/GenBank/DDBJ databases">
        <authorList>
            <person name="Petersen C."/>
        </authorList>
    </citation>
    <scope>NUCLEOTIDE SEQUENCE</scope>
    <source>
        <strain evidence="1">IBT 34128</strain>
    </source>
</reference>
<dbReference type="OrthoDB" id="5271495at2759"/>
<dbReference type="RefSeq" id="XP_056507868.1">
    <property type="nucleotide sequence ID" value="XM_056659575.1"/>
</dbReference>
<comment type="caution">
    <text evidence="1">The sequence shown here is derived from an EMBL/GenBank/DDBJ whole genome shotgun (WGS) entry which is preliminary data.</text>
</comment>